<dbReference type="PROSITE" id="PS50850">
    <property type="entry name" value="MFS"/>
    <property type="match status" value="1"/>
</dbReference>
<evidence type="ECO:0000256" key="1">
    <source>
        <dbReference type="ARBA" id="ARBA00004141"/>
    </source>
</evidence>
<comment type="catalytic activity">
    <reaction evidence="14">
        <text>L-lysyl-glycine(out) = L-lysyl-glycine(in)</text>
        <dbReference type="Rhea" id="RHEA:79407"/>
        <dbReference type="ChEBI" id="CHEBI:191202"/>
    </reaction>
</comment>
<dbReference type="InterPro" id="IPR011701">
    <property type="entry name" value="MFS"/>
</dbReference>
<evidence type="ECO:0000256" key="10">
    <source>
        <dbReference type="ARBA" id="ARBA00044900"/>
    </source>
</evidence>
<feature type="transmembrane region" description="Helical" evidence="19">
    <location>
        <begin position="196"/>
        <end position="219"/>
    </location>
</feature>
<dbReference type="EMBL" id="JAACJM010000001">
    <property type="protein sequence ID" value="KAF5374758.1"/>
    <property type="molecule type" value="Genomic_DNA"/>
</dbReference>
<feature type="transmembrane region" description="Helical" evidence="19">
    <location>
        <begin position="139"/>
        <end position="158"/>
    </location>
</feature>
<comment type="catalytic activity">
    <reaction evidence="3">
        <text>L-histidyl-glycine(out) = L-histidyl-glycine(in)</text>
        <dbReference type="Rhea" id="RHEA:79395"/>
        <dbReference type="ChEBI" id="CHEBI:229957"/>
    </reaction>
</comment>
<evidence type="ECO:0000256" key="2">
    <source>
        <dbReference type="ARBA" id="ARBA00044876"/>
    </source>
</evidence>
<feature type="transmembrane region" description="Helical" evidence="19">
    <location>
        <begin position="408"/>
        <end position="432"/>
    </location>
</feature>
<evidence type="ECO:0000256" key="9">
    <source>
        <dbReference type="ARBA" id="ARBA00044899"/>
    </source>
</evidence>
<keyword evidence="22" id="KW-1185">Reference proteome</keyword>
<feature type="domain" description="Major facilitator superfamily (MFS) profile" evidence="20">
    <location>
        <begin position="74"/>
        <end position="504"/>
    </location>
</feature>
<comment type="catalytic activity">
    <reaction evidence="4">
        <text>L-alpha-aminoacyl-L-arginine(out) = L-alpha-aminoacyl-L-arginine(in)</text>
        <dbReference type="Rhea" id="RHEA:79367"/>
        <dbReference type="ChEBI" id="CHEBI:229968"/>
    </reaction>
</comment>
<evidence type="ECO:0000256" key="6">
    <source>
        <dbReference type="ARBA" id="ARBA00044891"/>
    </source>
</evidence>
<evidence type="ECO:0000256" key="13">
    <source>
        <dbReference type="ARBA" id="ARBA00044919"/>
    </source>
</evidence>
<dbReference type="Pfam" id="PF07690">
    <property type="entry name" value="MFS_1"/>
    <property type="match status" value="1"/>
</dbReference>
<feature type="transmembrane region" description="Helical" evidence="19">
    <location>
        <begin position="110"/>
        <end position="132"/>
    </location>
</feature>
<dbReference type="GO" id="GO:0022857">
    <property type="term" value="F:transmembrane transporter activity"/>
    <property type="evidence" value="ECO:0007669"/>
    <property type="project" value="InterPro"/>
</dbReference>
<dbReference type="GO" id="GO:0016020">
    <property type="term" value="C:membrane"/>
    <property type="evidence" value="ECO:0007669"/>
    <property type="project" value="UniProtKB-SubCell"/>
</dbReference>
<comment type="catalytic activity">
    <reaction evidence="8">
        <text>L-aspartyl-L-lysine(out) = L-aspartyl-L-lysine(in)</text>
        <dbReference type="Rhea" id="RHEA:79411"/>
        <dbReference type="ChEBI" id="CHEBI:229953"/>
    </reaction>
</comment>
<dbReference type="InterPro" id="IPR036259">
    <property type="entry name" value="MFS_trans_sf"/>
</dbReference>
<feature type="transmembrane region" description="Helical" evidence="19">
    <location>
        <begin position="564"/>
        <end position="586"/>
    </location>
</feature>
<evidence type="ECO:0000256" key="7">
    <source>
        <dbReference type="ARBA" id="ARBA00044893"/>
    </source>
</evidence>
<evidence type="ECO:0000256" key="11">
    <source>
        <dbReference type="ARBA" id="ARBA00044903"/>
    </source>
</evidence>
<evidence type="ECO:0000256" key="12">
    <source>
        <dbReference type="ARBA" id="ARBA00044912"/>
    </source>
</evidence>
<evidence type="ECO:0000313" key="21">
    <source>
        <dbReference type="EMBL" id="KAF5374758.1"/>
    </source>
</evidence>
<evidence type="ECO:0000259" key="20">
    <source>
        <dbReference type="PROSITE" id="PS50850"/>
    </source>
</evidence>
<gene>
    <name evidence="21" type="ORF">D9758_000272</name>
</gene>
<organism evidence="21 22">
    <name type="scientific">Tetrapyrgos nigripes</name>
    <dbReference type="NCBI Taxonomy" id="182062"/>
    <lineage>
        <taxon>Eukaryota</taxon>
        <taxon>Fungi</taxon>
        <taxon>Dikarya</taxon>
        <taxon>Basidiomycota</taxon>
        <taxon>Agaricomycotina</taxon>
        <taxon>Agaricomycetes</taxon>
        <taxon>Agaricomycetidae</taxon>
        <taxon>Agaricales</taxon>
        <taxon>Marasmiineae</taxon>
        <taxon>Marasmiaceae</taxon>
        <taxon>Tetrapyrgos</taxon>
    </lineage>
</organism>
<feature type="transmembrane region" description="Helical" evidence="19">
    <location>
        <begin position="309"/>
        <end position="329"/>
    </location>
</feature>
<reference evidence="21 22" key="1">
    <citation type="journal article" date="2020" name="ISME J.">
        <title>Uncovering the hidden diversity of litter-decomposition mechanisms in mushroom-forming fungi.</title>
        <authorList>
            <person name="Floudas D."/>
            <person name="Bentzer J."/>
            <person name="Ahren D."/>
            <person name="Johansson T."/>
            <person name="Persson P."/>
            <person name="Tunlid A."/>
        </authorList>
    </citation>
    <scope>NUCLEOTIDE SEQUENCE [LARGE SCALE GENOMIC DNA]</scope>
    <source>
        <strain evidence="21 22">CBS 291.85</strain>
    </source>
</reference>
<protein>
    <recommendedName>
        <fullName evidence="15">Lysosomal dipeptide transporter MFSD1</fullName>
    </recommendedName>
    <alternativeName>
        <fullName evidence="16">Major facilitator superfamily domain-containing protein 1</fullName>
    </alternativeName>
</protein>
<evidence type="ECO:0000256" key="16">
    <source>
        <dbReference type="ARBA" id="ARBA00045018"/>
    </source>
</evidence>
<comment type="catalytic activity">
    <reaction evidence="6">
        <text>L-lysyl-L-alpha-amino acid(out) = L-lysyl-L-alpha-amino acid(in)</text>
        <dbReference type="Rhea" id="RHEA:79387"/>
        <dbReference type="ChEBI" id="CHEBI:229965"/>
    </reaction>
</comment>
<dbReference type="InterPro" id="IPR052187">
    <property type="entry name" value="MFSD1"/>
</dbReference>
<feature type="transmembrane region" description="Helical" evidence="19">
    <location>
        <begin position="68"/>
        <end position="90"/>
    </location>
</feature>
<name>A0A8H5H125_9AGAR</name>
<accession>A0A8H5H125</accession>
<comment type="subunit">
    <text evidence="18">Homodimer. Interacts with lysosomal protein GLMP (via lumenal domain); the interaction starts while both proteins are still in the endoplasmic reticulum and is required for stabilization of MFSD1 in lysosomes but has no direct effect on its targeting to lysosomes or transporter activity.</text>
</comment>
<dbReference type="Gene3D" id="1.20.1250.20">
    <property type="entry name" value="MFS general substrate transporter like domains"/>
    <property type="match status" value="1"/>
</dbReference>
<keyword evidence="19" id="KW-0472">Membrane</keyword>
<comment type="catalytic activity">
    <reaction evidence="2">
        <text>L-lysyl-L-alanine(out) = L-lysyl-L-alanine(in)</text>
        <dbReference type="Rhea" id="RHEA:79399"/>
        <dbReference type="ChEBI" id="CHEBI:229954"/>
    </reaction>
</comment>
<feature type="transmembrane region" description="Helical" evidence="19">
    <location>
        <begin position="473"/>
        <end position="499"/>
    </location>
</feature>
<dbReference type="Proteomes" id="UP000559256">
    <property type="component" value="Unassembled WGS sequence"/>
</dbReference>
<dbReference type="PANTHER" id="PTHR23512:SF12">
    <property type="entry name" value="TRANSPORTER, PUTATIVE (AFU_ORTHOLOGUE AFUA_4G00260)-RELATED"/>
    <property type="match status" value="1"/>
</dbReference>
<evidence type="ECO:0000256" key="17">
    <source>
        <dbReference type="ARBA" id="ARBA00045709"/>
    </source>
</evidence>
<comment type="catalytic activity">
    <reaction evidence="13">
        <text>L-alanyl-L-lysine(out) = L-alanyl-L-lysine(in)</text>
        <dbReference type="Rhea" id="RHEA:79415"/>
        <dbReference type="ChEBI" id="CHEBI:192470"/>
    </reaction>
</comment>
<evidence type="ECO:0000256" key="3">
    <source>
        <dbReference type="ARBA" id="ARBA00044878"/>
    </source>
</evidence>
<evidence type="ECO:0000256" key="4">
    <source>
        <dbReference type="ARBA" id="ARBA00044881"/>
    </source>
</evidence>
<comment type="catalytic activity">
    <reaction evidence="10">
        <text>L-lysyl-L-lysine(out) = L-lysyl-L-lysine(in)</text>
        <dbReference type="Rhea" id="RHEA:79403"/>
        <dbReference type="ChEBI" id="CHEBI:229956"/>
    </reaction>
</comment>
<evidence type="ECO:0000256" key="15">
    <source>
        <dbReference type="ARBA" id="ARBA00044985"/>
    </source>
</evidence>
<comment type="catalytic activity">
    <reaction evidence="12">
        <text>L-histidyl-L-alpha-amino acid(out) = L-histidyl-L-alpha-amino acid(in)</text>
        <dbReference type="Rhea" id="RHEA:79379"/>
        <dbReference type="ChEBI" id="CHEBI:229964"/>
    </reaction>
</comment>
<evidence type="ECO:0000256" key="18">
    <source>
        <dbReference type="ARBA" id="ARBA00046376"/>
    </source>
</evidence>
<dbReference type="OrthoDB" id="10255148at2759"/>
<proteinExistence type="predicted"/>
<feature type="transmembrane region" description="Helical" evidence="19">
    <location>
        <begin position="164"/>
        <end position="184"/>
    </location>
</feature>
<comment type="caution">
    <text evidence="21">The sequence shown here is derived from an EMBL/GenBank/DDBJ whole genome shotgun (WGS) entry which is preliminary data.</text>
</comment>
<dbReference type="AlphaFoldDB" id="A0A8H5H125"/>
<comment type="function">
    <text evidence="17">Lysosomal dipeptide uniporter that selectively exports lysine, arginine or histidine-containing dipeptides with a net positive charge from the lysosome lumen into the cytosol. Could play a role in a specific type of protein O-glycosylation indirectly regulating macrophages migration and tissue invasion. Also essential for liver homeostasis.</text>
</comment>
<keyword evidence="19" id="KW-1133">Transmembrane helix</keyword>
<evidence type="ECO:0000313" key="22">
    <source>
        <dbReference type="Proteomes" id="UP000559256"/>
    </source>
</evidence>
<dbReference type="InterPro" id="IPR020846">
    <property type="entry name" value="MFS_dom"/>
</dbReference>
<evidence type="ECO:0000256" key="19">
    <source>
        <dbReference type="SAM" id="Phobius"/>
    </source>
</evidence>
<comment type="catalytic activity">
    <reaction evidence="5">
        <text>L-alpha-aminoacyl-L-histidine(out) = L-alpha-aminoacyl-L-histidine(in)</text>
        <dbReference type="Rhea" id="RHEA:79375"/>
        <dbReference type="ChEBI" id="CHEBI:229967"/>
    </reaction>
</comment>
<feature type="transmembrane region" description="Helical" evidence="19">
    <location>
        <begin position="231"/>
        <end position="252"/>
    </location>
</feature>
<comment type="subcellular location">
    <subcellularLocation>
        <location evidence="1">Membrane</location>
        <topology evidence="1">Multi-pass membrane protein</topology>
    </subcellularLocation>
</comment>
<feature type="transmembrane region" description="Helical" evidence="19">
    <location>
        <begin position="444"/>
        <end position="461"/>
    </location>
</feature>
<feature type="transmembrane region" description="Helical" evidence="19">
    <location>
        <begin position="379"/>
        <end position="396"/>
    </location>
</feature>
<comment type="catalytic activity">
    <reaction evidence="9">
        <text>L-arginyl-L-alpha-amino acid(out) = L-arginyl-L-alpha-amino acid(in)</text>
        <dbReference type="Rhea" id="RHEA:79371"/>
        <dbReference type="ChEBI" id="CHEBI:84315"/>
    </reaction>
</comment>
<evidence type="ECO:0000256" key="5">
    <source>
        <dbReference type="ARBA" id="ARBA00044884"/>
    </source>
</evidence>
<dbReference type="SUPFAM" id="SSF103473">
    <property type="entry name" value="MFS general substrate transporter"/>
    <property type="match status" value="1"/>
</dbReference>
<comment type="catalytic activity">
    <reaction evidence="11">
        <text>L-arginyl-glycine(out) = L-arginyl-glycine(in)</text>
        <dbReference type="Rhea" id="RHEA:79391"/>
        <dbReference type="ChEBI" id="CHEBI:229955"/>
    </reaction>
</comment>
<keyword evidence="19" id="KW-0812">Transmembrane</keyword>
<comment type="catalytic activity">
    <reaction evidence="7">
        <text>L-alpha-aminoacyl-L-lysine(out) = L-alpha-aminoacyl-L-lysine(in)</text>
        <dbReference type="Rhea" id="RHEA:79383"/>
        <dbReference type="ChEBI" id="CHEBI:229966"/>
    </reaction>
</comment>
<feature type="transmembrane region" description="Helical" evidence="19">
    <location>
        <begin position="349"/>
        <end position="367"/>
    </location>
</feature>
<evidence type="ECO:0000256" key="8">
    <source>
        <dbReference type="ARBA" id="ARBA00044898"/>
    </source>
</evidence>
<dbReference type="PANTHER" id="PTHR23512">
    <property type="entry name" value="MAJOR FACILITATOR SUPERFAMILY DOMAIN-CONTAINING PROTEIN 1"/>
    <property type="match status" value="1"/>
</dbReference>
<evidence type="ECO:0000256" key="14">
    <source>
        <dbReference type="ARBA" id="ARBA00044924"/>
    </source>
</evidence>
<sequence length="594" mass="65008">MTNSLHESRHDHRRLSCDDLLASTDFNNSDNEEPVDSRGILGRPSGFRSEAASNIRRRQAASVQRKAFFVRSLALFCACCLSIGSHYASYILGPLKSRLSRELGASHTEFSLMISAFSLNSTWTPLVGGLLASKFGTTVTSILATGVILLGQVLLLFGEMLGSLRLMTLGLFVFGLAVSPLAVIQETIIVRFFKSHGLGVSLALGLLAGKGASFISARTSYPLTEHFGTRAPFYVATGLAALSFLVNLLYVVTSKWFVDGACAELEASDIKDEARRRSVINMTESQALEKVAEKKRVNFRDIAKFGDVFWAYVGLNVLCGTIWAPFTHLSANLIETRYGLGERDAANTASYLLAGSIFLYPICGFLVDRYKQRPIVVQLLLLSSILTLFAYVWLAIPPTWTQTPIPAVLSFAIGHGFSPLLLVVLVPKIVSLKYVSTALGVHKSLEQAGSVIMQTLVGLILDWHKRGESQNPAVLQHVITAFLVLNIAQFITILGLAYLQRKKDLAVDAAIKAGVDSNSVSPTEEDPLMAAPNPHRRYESTASQIRSAVSDQLKTRQEIRRGGVFATASVLVIVFTWVMFMGTAYFRLGMKKHH</sequence>